<keyword evidence="1" id="KW-0175">Coiled coil</keyword>
<name>A0ABQ4WAR8_9ASTR</name>
<feature type="coiled-coil region" evidence="1">
    <location>
        <begin position="96"/>
        <end position="133"/>
    </location>
</feature>
<feature type="non-terminal residue" evidence="3">
    <location>
        <position position="1"/>
    </location>
</feature>
<feature type="compositionally biased region" description="Polar residues" evidence="2">
    <location>
        <begin position="8"/>
        <end position="18"/>
    </location>
</feature>
<evidence type="ECO:0000256" key="1">
    <source>
        <dbReference type="SAM" id="Coils"/>
    </source>
</evidence>
<evidence type="ECO:0000313" key="4">
    <source>
        <dbReference type="Proteomes" id="UP001151760"/>
    </source>
</evidence>
<accession>A0ABQ4WAR8</accession>
<comment type="caution">
    <text evidence="3">The sequence shown here is derived from an EMBL/GenBank/DDBJ whole genome shotgun (WGS) entry which is preliminary data.</text>
</comment>
<evidence type="ECO:0000313" key="3">
    <source>
        <dbReference type="EMBL" id="GJS49971.1"/>
    </source>
</evidence>
<dbReference type="Proteomes" id="UP001151760">
    <property type="component" value="Unassembled WGS sequence"/>
</dbReference>
<dbReference type="EMBL" id="BQNB010008481">
    <property type="protein sequence ID" value="GJS49971.1"/>
    <property type="molecule type" value="Genomic_DNA"/>
</dbReference>
<reference evidence="3" key="2">
    <citation type="submission" date="2022-01" db="EMBL/GenBank/DDBJ databases">
        <authorList>
            <person name="Yamashiro T."/>
            <person name="Shiraishi A."/>
            <person name="Satake H."/>
            <person name="Nakayama K."/>
        </authorList>
    </citation>
    <scope>NUCLEOTIDE SEQUENCE</scope>
</reference>
<keyword evidence="4" id="KW-1185">Reference proteome</keyword>
<feature type="region of interest" description="Disordered" evidence="2">
    <location>
        <begin position="1"/>
        <end position="61"/>
    </location>
</feature>
<sequence length="263" mass="29787">EGTDTEKVSTNSTKLSTDNVEEGTAELDNNEPKDSTTTTAQTPTPTSPTPISPTPIPTTFGDDETIAQVLLNMSQAKAPLPKIDPKDKGKKNLKRKMSLILNLKEAEEEVKKLAKEEAIKAALSNEYDFIQARIEAGRLLALRLQEEERNQFTVEERAKFLHDTIAAQRTFLAEQRVIAIRNRPTTRTQLRNQMMTYLKHVGNKKHLDLKNKTFEEIQDLYEKVKRFDESFTIVGSTEDERKIKEMNEGAKDLFSLGLTIHLS</sequence>
<proteinExistence type="predicted"/>
<evidence type="ECO:0000256" key="2">
    <source>
        <dbReference type="SAM" id="MobiDB-lite"/>
    </source>
</evidence>
<gene>
    <name evidence="3" type="ORF">Tco_0600092</name>
</gene>
<protein>
    <submittedName>
        <fullName evidence="3">Uncharacterized protein</fullName>
    </submittedName>
</protein>
<feature type="compositionally biased region" description="Pro residues" evidence="2">
    <location>
        <begin position="45"/>
        <end position="56"/>
    </location>
</feature>
<reference evidence="3" key="1">
    <citation type="journal article" date="2022" name="Int. J. Mol. Sci.">
        <title>Draft Genome of Tanacetum Coccineum: Genomic Comparison of Closely Related Tanacetum-Family Plants.</title>
        <authorList>
            <person name="Yamashiro T."/>
            <person name="Shiraishi A."/>
            <person name="Nakayama K."/>
            <person name="Satake H."/>
        </authorList>
    </citation>
    <scope>NUCLEOTIDE SEQUENCE</scope>
</reference>
<organism evidence="3 4">
    <name type="scientific">Tanacetum coccineum</name>
    <dbReference type="NCBI Taxonomy" id="301880"/>
    <lineage>
        <taxon>Eukaryota</taxon>
        <taxon>Viridiplantae</taxon>
        <taxon>Streptophyta</taxon>
        <taxon>Embryophyta</taxon>
        <taxon>Tracheophyta</taxon>
        <taxon>Spermatophyta</taxon>
        <taxon>Magnoliopsida</taxon>
        <taxon>eudicotyledons</taxon>
        <taxon>Gunneridae</taxon>
        <taxon>Pentapetalae</taxon>
        <taxon>asterids</taxon>
        <taxon>campanulids</taxon>
        <taxon>Asterales</taxon>
        <taxon>Asteraceae</taxon>
        <taxon>Asteroideae</taxon>
        <taxon>Anthemideae</taxon>
        <taxon>Anthemidinae</taxon>
        <taxon>Tanacetum</taxon>
    </lineage>
</organism>
<feature type="compositionally biased region" description="Low complexity" evidence="2">
    <location>
        <begin position="35"/>
        <end position="44"/>
    </location>
</feature>
<feature type="compositionally biased region" description="Acidic residues" evidence="2">
    <location>
        <begin position="19"/>
        <end position="29"/>
    </location>
</feature>